<dbReference type="GO" id="GO:0005634">
    <property type="term" value="C:nucleus"/>
    <property type="evidence" value="ECO:0007669"/>
    <property type="project" value="TreeGrafter"/>
</dbReference>
<accession>A0AAJ7Q5D4</accession>
<dbReference type="GO" id="GO:0008233">
    <property type="term" value="F:peptidase activity"/>
    <property type="evidence" value="ECO:0007669"/>
    <property type="project" value="UniProtKB-KW"/>
</dbReference>
<dbReference type="Gene3D" id="2.40.10.10">
    <property type="entry name" value="Trypsin-like serine proteases"/>
    <property type="match status" value="2"/>
</dbReference>
<feature type="compositionally biased region" description="Polar residues" evidence="1">
    <location>
        <begin position="248"/>
        <end position="264"/>
    </location>
</feature>
<proteinExistence type="predicted"/>
<feature type="region of interest" description="Disordered" evidence="1">
    <location>
        <begin position="215"/>
        <end position="273"/>
    </location>
</feature>
<dbReference type="AlphaFoldDB" id="A0AAJ7Q5D4"/>
<dbReference type="KEGG" id="lcf:108893494"/>
<keyword evidence="3 4" id="KW-0378">Hydrolase</keyword>
<dbReference type="PANTHER" id="PTHR14389">
    <property type="entry name" value="SI:CH1073-475A24.1"/>
    <property type="match status" value="1"/>
</dbReference>
<dbReference type="InterPro" id="IPR009003">
    <property type="entry name" value="Peptidase_S1_PA"/>
</dbReference>
<feature type="compositionally biased region" description="Basic and acidic residues" evidence="1">
    <location>
        <begin position="238"/>
        <end position="247"/>
    </location>
</feature>
<evidence type="ECO:0000313" key="4">
    <source>
        <dbReference type="RefSeq" id="XP_050934714.1"/>
    </source>
</evidence>
<dbReference type="GO" id="GO:0006508">
    <property type="term" value="P:proteolysis"/>
    <property type="evidence" value="ECO:0007669"/>
    <property type="project" value="UniProtKB-KW"/>
</dbReference>
<organism evidence="2 3">
    <name type="scientific">Lates calcarifer</name>
    <name type="common">Barramundi</name>
    <name type="synonym">Holocentrus calcarifer</name>
    <dbReference type="NCBI Taxonomy" id="8187"/>
    <lineage>
        <taxon>Eukaryota</taxon>
        <taxon>Metazoa</taxon>
        <taxon>Chordata</taxon>
        <taxon>Craniata</taxon>
        <taxon>Vertebrata</taxon>
        <taxon>Euteleostomi</taxon>
        <taxon>Actinopterygii</taxon>
        <taxon>Neopterygii</taxon>
        <taxon>Teleostei</taxon>
        <taxon>Neoteleostei</taxon>
        <taxon>Acanthomorphata</taxon>
        <taxon>Carangaria</taxon>
        <taxon>Carangaria incertae sedis</taxon>
        <taxon>Centropomidae</taxon>
        <taxon>Lates</taxon>
    </lineage>
</organism>
<sequence>MEPKLKTEPLDRFVEEEEPHPAHSFEWCLNGKTPTSVTCNKAGTVEDSLKKSSQFRTTAKKNKDKELVIVRDGKAISSHFPCSLIGKERLTVKYVKSEGKAKKLGSHVKTEGKAKKPGCRGSSDELVIFNVLTKGGKNVVKIMRNPALTKIVQKITVYAKKGEKVKQALKRDGRFMNIIFKKTCALFHMKTEVNTEMSNLVDDLDGNTYQIILLSKSSPPDSQPGSLDDAYMMSSESQRSDSDENKDPSQQSTITESVNDNAPQSKLELNGNTAPEKILRKIPLAQKIQNHLSSEFEHSVKKMKTVSKLSRIQNIMRVEYGKNDQTCREVKTMKKLMDLSNSVCHVRINGSAAGTGFLLFDNFALTNGHVLKDIYNENRKELDERVTVHFSFESLDQVVGGQDSTGEMEVEEVAGFEYCPDASGHMYDWALLRLSANQTLPTGLLTHFGFLPKSGGICIIGHPDGGVKKIDPCLIIPSEKRNQVVEKSCHENQGHIQLVTRNFFEGVAESVQRNTQVLTYESCFYFGSSGSPVFDRHCRVVAMHSGGYDYQSAKGETQSVIEFGYCLSDILEHIIVQLVQRGRSDVLKSYLACSYAHHQNVMSNVKKLVESRNFTAFKNVVNSSVDINDESLQKFFEFFSLKEESVPMDISY</sequence>
<protein>
    <submittedName>
        <fullName evidence="3 4">Serine protease FAM111A</fullName>
    </submittedName>
</protein>
<dbReference type="PANTHER" id="PTHR14389:SF3">
    <property type="entry name" value="PROTEIN FAM111A-LIKE"/>
    <property type="match status" value="1"/>
</dbReference>
<dbReference type="RefSeq" id="XP_018547084.1">
    <property type="nucleotide sequence ID" value="XM_018691568.2"/>
</dbReference>
<dbReference type="InterPro" id="IPR043504">
    <property type="entry name" value="Peptidase_S1_PA_chymotrypsin"/>
</dbReference>
<name>A0AAJ7Q5D4_LATCA</name>
<dbReference type="RefSeq" id="XP_050934714.1">
    <property type="nucleotide sequence ID" value="XM_051078757.1"/>
</dbReference>
<feature type="compositionally biased region" description="Polar residues" evidence="1">
    <location>
        <begin position="215"/>
        <end position="225"/>
    </location>
</feature>
<evidence type="ECO:0000256" key="1">
    <source>
        <dbReference type="SAM" id="MobiDB-lite"/>
    </source>
</evidence>
<gene>
    <name evidence="3 4" type="primary">LOC108893494</name>
</gene>
<keyword evidence="3 4" id="KW-0645">Protease</keyword>
<evidence type="ECO:0000313" key="3">
    <source>
        <dbReference type="RefSeq" id="XP_018547084.1"/>
    </source>
</evidence>
<reference evidence="3 4" key="1">
    <citation type="submission" date="2025-04" db="UniProtKB">
        <authorList>
            <consortium name="RefSeq"/>
        </authorList>
    </citation>
    <scope>IDENTIFICATION</scope>
    <source>
        <tissue evidence="3 4">Brain</tissue>
    </source>
</reference>
<dbReference type="GO" id="GO:0006260">
    <property type="term" value="P:DNA replication"/>
    <property type="evidence" value="ECO:0007669"/>
    <property type="project" value="TreeGrafter"/>
</dbReference>
<dbReference type="GeneID" id="108893494"/>
<dbReference type="GO" id="GO:0000785">
    <property type="term" value="C:chromatin"/>
    <property type="evidence" value="ECO:0007669"/>
    <property type="project" value="TreeGrafter"/>
</dbReference>
<evidence type="ECO:0000313" key="2">
    <source>
        <dbReference type="Proteomes" id="UP000694890"/>
    </source>
</evidence>
<dbReference type="Pfam" id="PF13365">
    <property type="entry name" value="Trypsin_2"/>
    <property type="match status" value="1"/>
</dbReference>
<dbReference type="SUPFAM" id="SSF50494">
    <property type="entry name" value="Trypsin-like serine proteases"/>
    <property type="match status" value="1"/>
</dbReference>
<dbReference type="Proteomes" id="UP000694890">
    <property type="component" value="Linkage group LG20"/>
</dbReference>